<dbReference type="InterPro" id="IPR012677">
    <property type="entry name" value="Nucleotide-bd_a/b_plait_sf"/>
</dbReference>
<dbReference type="SMART" id="SM00443">
    <property type="entry name" value="G_patch"/>
    <property type="match status" value="1"/>
</dbReference>
<evidence type="ECO:0000259" key="5">
    <source>
        <dbReference type="PROSITE" id="PS50174"/>
    </source>
</evidence>
<evidence type="ECO:0000313" key="7">
    <source>
        <dbReference type="Proteomes" id="UP000001645"/>
    </source>
</evidence>
<dbReference type="InterPro" id="IPR034125">
    <property type="entry name" value="RBM6_RRM2"/>
</dbReference>
<gene>
    <name evidence="6" type="primary">LOC100549021</name>
</gene>
<feature type="domain" description="G-patch" evidence="5">
    <location>
        <begin position="300"/>
        <end position="344"/>
    </location>
</feature>
<evidence type="ECO:0000256" key="2">
    <source>
        <dbReference type="ARBA" id="ARBA00022884"/>
    </source>
</evidence>
<dbReference type="PANTHER" id="PTHR13948:SF22">
    <property type="entry name" value="RNA-BINDING PROTEIN 6"/>
    <property type="match status" value="1"/>
</dbReference>
<dbReference type="SUPFAM" id="SSF54928">
    <property type="entry name" value="RNA-binding domain, RBD"/>
    <property type="match status" value="1"/>
</dbReference>
<dbReference type="AlphaFoldDB" id="G1MUQ2"/>
<dbReference type="PANTHER" id="PTHR13948">
    <property type="entry name" value="RNA-BINDING PROTEIN"/>
    <property type="match status" value="1"/>
</dbReference>
<protein>
    <recommendedName>
        <fullName evidence="5">G-patch domain-containing protein</fullName>
    </recommendedName>
</protein>
<keyword evidence="2" id="KW-0694">RNA-binding</keyword>
<dbReference type="Bgee" id="ENSMGAG00000002602">
    <property type="expression patterns" value="Expressed in proventriculus and 17 other cell types or tissues"/>
</dbReference>
<evidence type="ECO:0000256" key="4">
    <source>
        <dbReference type="SAM" id="MobiDB-lite"/>
    </source>
</evidence>
<organism evidence="6 7">
    <name type="scientific">Meleagris gallopavo</name>
    <name type="common">Wild turkey</name>
    <dbReference type="NCBI Taxonomy" id="9103"/>
    <lineage>
        <taxon>Eukaryota</taxon>
        <taxon>Metazoa</taxon>
        <taxon>Chordata</taxon>
        <taxon>Craniata</taxon>
        <taxon>Vertebrata</taxon>
        <taxon>Euteleostomi</taxon>
        <taxon>Archelosauria</taxon>
        <taxon>Archosauria</taxon>
        <taxon>Dinosauria</taxon>
        <taxon>Saurischia</taxon>
        <taxon>Theropoda</taxon>
        <taxon>Coelurosauria</taxon>
        <taxon>Aves</taxon>
        <taxon>Neognathae</taxon>
        <taxon>Galloanserae</taxon>
        <taxon>Galliformes</taxon>
        <taxon>Phasianidae</taxon>
        <taxon>Meleagridinae</taxon>
        <taxon>Meleagris</taxon>
    </lineage>
</organism>
<dbReference type="GO" id="GO:0003723">
    <property type="term" value="F:RNA binding"/>
    <property type="evidence" value="ECO:0007669"/>
    <property type="project" value="UniProtKB-KW"/>
</dbReference>
<dbReference type="Pfam" id="PF01585">
    <property type="entry name" value="G-patch"/>
    <property type="match status" value="1"/>
</dbReference>
<dbReference type="Gene3D" id="3.30.70.330">
    <property type="match status" value="1"/>
</dbReference>
<feature type="compositionally biased region" description="Basic and acidic residues" evidence="4">
    <location>
        <begin position="186"/>
        <end position="200"/>
    </location>
</feature>
<evidence type="ECO:0000313" key="6">
    <source>
        <dbReference type="Ensembl" id="ENSMGAP00000002286.3"/>
    </source>
</evidence>
<dbReference type="HOGENOM" id="CLU_291499_0_0_1"/>
<feature type="region of interest" description="Disordered" evidence="4">
    <location>
        <begin position="261"/>
        <end position="355"/>
    </location>
</feature>
<feature type="compositionally biased region" description="Acidic residues" evidence="4">
    <location>
        <begin position="162"/>
        <end position="175"/>
    </location>
</feature>
<accession>G1MUQ2</accession>
<dbReference type="InterPro" id="IPR000467">
    <property type="entry name" value="G_patch_dom"/>
</dbReference>
<dbReference type="Pfam" id="PF17780">
    <property type="entry name" value="OCRE"/>
    <property type="match status" value="1"/>
</dbReference>
<dbReference type="Ensembl" id="ENSMGAT00000002961.3">
    <property type="protein sequence ID" value="ENSMGAP00000002286.3"/>
    <property type="gene ID" value="ENSMGAG00000002602.3"/>
</dbReference>
<proteinExistence type="predicted"/>
<dbReference type="PROSITE" id="PS50174">
    <property type="entry name" value="G_PATCH"/>
    <property type="match status" value="1"/>
</dbReference>
<evidence type="ECO:0000256" key="3">
    <source>
        <dbReference type="ARBA" id="ARBA00023242"/>
    </source>
</evidence>
<dbReference type="GO" id="GO:0000398">
    <property type="term" value="P:mRNA splicing, via spliceosome"/>
    <property type="evidence" value="ECO:0007669"/>
    <property type="project" value="TreeGrafter"/>
</dbReference>
<keyword evidence="7" id="KW-1185">Reference proteome</keyword>
<dbReference type="Pfam" id="PF23217">
    <property type="entry name" value="DUF7066"/>
    <property type="match status" value="1"/>
</dbReference>
<reference evidence="6" key="2">
    <citation type="submission" date="2025-08" db="UniProtKB">
        <authorList>
            <consortium name="Ensembl"/>
        </authorList>
    </citation>
    <scope>IDENTIFICATION</scope>
</reference>
<dbReference type="GO" id="GO:0005634">
    <property type="term" value="C:nucleus"/>
    <property type="evidence" value="ECO:0007669"/>
    <property type="project" value="UniProtKB-SubCell"/>
</dbReference>
<dbReference type="InterPro" id="IPR035979">
    <property type="entry name" value="RBD_domain_sf"/>
</dbReference>
<sequence length="370" mass="42996">MLKRITRFTPPEVIVGLLAPYVRISTSNVRIMKNKAGRMGQTYGFIELDSHAEALRLLKILQNLDPPICIDGRTLEVNLATGRRRYDVSTYIYDPETGNYYDPIAGTYYDPRTQVSNDSGEEKFFAEDVFKKPLPPSVKKDESAARPKVVNPLIGLLGEYGGDSDNEEEEEEEEQVQWLPSPHPPAQREEQPRRAKASDDKLTDWNKLACLLCRRQFPNKEVLIKHQQLSNLHKQNLEIHMKIKQSEQELAYLEKREREGRYKDKGNDRREKFQQMDSPERKRFRYDRGPESDYDPRIDSNNKGNRMLQPAGWKKGFGYNQQGTTSPMEAENRKRGPGLGAQGRPNRRQSNETYRDAVRRVMFARYKELE</sequence>
<feature type="region of interest" description="Disordered" evidence="4">
    <location>
        <begin position="156"/>
        <end position="200"/>
    </location>
</feature>
<dbReference type="InParanoid" id="G1MUQ2"/>
<feature type="compositionally biased region" description="Basic and acidic residues" evidence="4">
    <location>
        <begin position="261"/>
        <end position="300"/>
    </location>
</feature>
<evidence type="ECO:0000256" key="1">
    <source>
        <dbReference type="ARBA" id="ARBA00004123"/>
    </source>
</evidence>
<dbReference type="CDD" id="cd12563">
    <property type="entry name" value="RRM2_RBM6"/>
    <property type="match status" value="1"/>
</dbReference>
<dbReference type="InterPro" id="IPR055494">
    <property type="entry name" value="DUF7066"/>
</dbReference>
<comment type="subcellular location">
    <subcellularLocation>
        <location evidence="1">Nucleus</location>
    </subcellularLocation>
</comment>
<reference evidence="6 7" key="1">
    <citation type="journal article" date="2010" name="PLoS Biol.">
        <title>Multi-platform next-generation sequencing of the domestic turkey (Meleagris gallopavo): genome assembly and analysis.</title>
        <authorList>
            <person name="Dalloul R.A."/>
            <person name="Long J.A."/>
            <person name="Zimin A.V."/>
            <person name="Aslam L."/>
            <person name="Beal K."/>
            <person name="Blomberg L.A."/>
            <person name="Bouffard P."/>
            <person name="Burt D.W."/>
            <person name="Crasta O."/>
            <person name="Crooijmans R.P."/>
            <person name="Cooper K."/>
            <person name="Coulombe R.A."/>
            <person name="De S."/>
            <person name="Delany M.E."/>
            <person name="Dodgson J.B."/>
            <person name="Dong J.J."/>
            <person name="Evans C."/>
            <person name="Frederickson K.M."/>
            <person name="Flicek P."/>
            <person name="Florea L."/>
            <person name="Folkerts O."/>
            <person name="Groenen M.A."/>
            <person name="Harkins T.T."/>
            <person name="Herrero J."/>
            <person name="Hoffmann S."/>
            <person name="Megens H.J."/>
            <person name="Jiang A."/>
            <person name="de Jong P."/>
            <person name="Kaiser P."/>
            <person name="Kim H."/>
            <person name="Kim K.W."/>
            <person name="Kim S."/>
            <person name="Langenberger D."/>
            <person name="Lee M.K."/>
            <person name="Lee T."/>
            <person name="Mane S."/>
            <person name="Marcais G."/>
            <person name="Marz M."/>
            <person name="McElroy A.P."/>
            <person name="Modise T."/>
            <person name="Nefedov M."/>
            <person name="Notredame C."/>
            <person name="Paton I.R."/>
            <person name="Payne W.S."/>
            <person name="Pertea G."/>
            <person name="Prickett D."/>
            <person name="Puiu D."/>
            <person name="Qioa D."/>
            <person name="Raineri E."/>
            <person name="Ruffier M."/>
            <person name="Salzberg S.L."/>
            <person name="Schatz M.C."/>
            <person name="Scheuring C."/>
            <person name="Schmidt C.J."/>
            <person name="Schroeder S."/>
            <person name="Searle S.M."/>
            <person name="Smith E.J."/>
            <person name="Smith J."/>
            <person name="Sonstegard T.S."/>
            <person name="Stadler P.F."/>
            <person name="Tafer H."/>
            <person name="Tu Z.J."/>
            <person name="Van Tassell C.P."/>
            <person name="Vilella A.J."/>
            <person name="Williams K.P."/>
            <person name="Yorke J.A."/>
            <person name="Zhang L."/>
            <person name="Zhang H.B."/>
            <person name="Zhang X."/>
            <person name="Zhang Y."/>
            <person name="Reed K.M."/>
        </authorList>
    </citation>
    <scope>NUCLEOTIDE SEQUENCE [LARGE SCALE GENOMIC DNA]</scope>
</reference>
<dbReference type="GeneTree" id="ENSGT00940000157976"/>
<dbReference type="InterPro" id="IPR041591">
    <property type="entry name" value="OCRE"/>
</dbReference>
<name>G1MUQ2_MELGA</name>
<dbReference type="Proteomes" id="UP000001645">
    <property type="component" value="Chromosome 14"/>
</dbReference>
<keyword evidence="3" id="KW-0539">Nucleus</keyword>
<reference evidence="6" key="3">
    <citation type="submission" date="2025-09" db="UniProtKB">
        <authorList>
            <consortium name="Ensembl"/>
        </authorList>
    </citation>
    <scope>IDENTIFICATION</scope>
</reference>